<dbReference type="Pfam" id="PF00111">
    <property type="entry name" value="Fer2"/>
    <property type="match status" value="1"/>
</dbReference>
<reference evidence="7 8" key="1">
    <citation type="submission" date="2020-08" db="EMBL/GenBank/DDBJ databases">
        <authorList>
            <person name="Newling K."/>
            <person name="Davey J."/>
            <person name="Forrester S."/>
        </authorList>
    </citation>
    <scope>NUCLEOTIDE SEQUENCE [LARGE SCALE GENOMIC DNA]</scope>
    <source>
        <strain evidence="8">Crithidia deanei Carvalho (ATCC PRA-265)</strain>
    </source>
</reference>
<dbReference type="VEuPathDB" id="TriTrypDB:ADEAN_000327300"/>
<protein>
    <submittedName>
        <fullName evidence="7">2Fe-2S iron-sulfur cluster binding domain containing protein, putative</fullName>
    </submittedName>
</protein>
<evidence type="ECO:0000256" key="3">
    <source>
        <dbReference type="ARBA" id="ARBA00023004"/>
    </source>
</evidence>
<dbReference type="InterPro" id="IPR001055">
    <property type="entry name" value="Adrenodoxin-like"/>
</dbReference>
<organism evidence="7 8">
    <name type="scientific">Angomonas deanei</name>
    <dbReference type="NCBI Taxonomy" id="59799"/>
    <lineage>
        <taxon>Eukaryota</taxon>
        <taxon>Discoba</taxon>
        <taxon>Euglenozoa</taxon>
        <taxon>Kinetoplastea</taxon>
        <taxon>Metakinetoplastina</taxon>
        <taxon>Trypanosomatida</taxon>
        <taxon>Trypanosomatidae</taxon>
        <taxon>Strigomonadinae</taxon>
        <taxon>Angomonas</taxon>
    </lineage>
</organism>
<keyword evidence="8" id="KW-1185">Reference proteome</keyword>
<evidence type="ECO:0000256" key="4">
    <source>
        <dbReference type="ARBA" id="ARBA00023014"/>
    </source>
</evidence>
<dbReference type="EMBL" id="LR877149">
    <property type="protein sequence ID" value="CAD2215815.1"/>
    <property type="molecule type" value="Genomic_DNA"/>
</dbReference>
<dbReference type="Gene3D" id="3.10.20.30">
    <property type="match status" value="1"/>
</dbReference>
<dbReference type="AlphaFoldDB" id="A0A7G2C8P2"/>
<dbReference type="InterPro" id="IPR036010">
    <property type="entry name" value="2Fe-2S_ferredoxin-like_sf"/>
</dbReference>
<comment type="cofactor">
    <cofactor evidence="5">
        <name>[2Fe-2S] cluster</name>
        <dbReference type="ChEBI" id="CHEBI:190135"/>
    </cofactor>
</comment>
<dbReference type="PRINTS" id="PR00355">
    <property type="entry name" value="ADRENODOXIN"/>
</dbReference>
<proteinExistence type="predicted"/>
<dbReference type="Proteomes" id="UP000515908">
    <property type="component" value="Chromosome 05"/>
</dbReference>
<evidence type="ECO:0000256" key="1">
    <source>
        <dbReference type="ARBA" id="ARBA00022714"/>
    </source>
</evidence>
<dbReference type="GO" id="GO:0051537">
    <property type="term" value="F:2 iron, 2 sulfur cluster binding"/>
    <property type="evidence" value="ECO:0007669"/>
    <property type="project" value="UniProtKB-KW"/>
</dbReference>
<dbReference type="CDD" id="cd00207">
    <property type="entry name" value="fer2"/>
    <property type="match status" value="1"/>
</dbReference>
<dbReference type="GO" id="GO:0046872">
    <property type="term" value="F:metal ion binding"/>
    <property type="evidence" value="ECO:0007669"/>
    <property type="project" value="UniProtKB-KW"/>
</dbReference>
<sequence length="166" mass="18323">MAIRVFSSVARRGPLVSRRWTALPPPVAIGSNLTSAYRFHGDEGDRSKPLQVTFTLPDGEEKEVTAYEGQNLLDVCAEHHLPMEGACAGSCACSTCHVYLEDEAVDLFQEPSDEENDMIDMAFFPEATSRLGCQLKLIKSKHNGLKVRMPKATRNMYVDGAKVVPH</sequence>
<evidence type="ECO:0000313" key="8">
    <source>
        <dbReference type="Proteomes" id="UP000515908"/>
    </source>
</evidence>
<dbReference type="PANTHER" id="PTHR23426">
    <property type="entry name" value="FERREDOXIN/ADRENODOXIN"/>
    <property type="match status" value="1"/>
</dbReference>
<keyword evidence="4" id="KW-0411">Iron-sulfur</keyword>
<gene>
    <name evidence="7" type="ORF">ADEAN_000327300</name>
</gene>
<evidence type="ECO:0000256" key="2">
    <source>
        <dbReference type="ARBA" id="ARBA00022723"/>
    </source>
</evidence>
<dbReference type="PROSITE" id="PS00814">
    <property type="entry name" value="ADX"/>
    <property type="match status" value="1"/>
</dbReference>
<dbReference type="PROSITE" id="PS51085">
    <property type="entry name" value="2FE2S_FER_2"/>
    <property type="match status" value="1"/>
</dbReference>
<evidence type="ECO:0000256" key="5">
    <source>
        <dbReference type="ARBA" id="ARBA00034078"/>
    </source>
</evidence>
<keyword evidence="1" id="KW-0001">2Fe-2S</keyword>
<evidence type="ECO:0000259" key="6">
    <source>
        <dbReference type="PROSITE" id="PS51085"/>
    </source>
</evidence>
<dbReference type="GO" id="GO:0009055">
    <property type="term" value="F:electron transfer activity"/>
    <property type="evidence" value="ECO:0007669"/>
    <property type="project" value="TreeGrafter"/>
</dbReference>
<dbReference type="GO" id="GO:0005739">
    <property type="term" value="C:mitochondrion"/>
    <property type="evidence" value="ECO:0007669"/>
    <property type="project" value="TreeGrafter"/>
</dbReference>
<name>A0A7G2C8P2_9TRYP</name>
<dbReference type="GO" id="GO:0140647">
    <property type="term" value="P:P450-containing electron transport chain"/>
    <property type="evidence" value="ECO:0007669"/>
    <property type="project" value="InterPro"/>
</dbReference>
<feature type="domain" description="2Fe-2S ferredoxin-type" evidence="6">
    <location>
        <begin position="50"/>
        <end position="153"/>
    </location>
</feature>
<dbReference type="InterPro" id="IPR001041">
    <property type="entry name" value="2Fe-2S_ferredoxin-type"/>
</dbReference>
<dbReference type="InterPro" id="IPR012675">
    <property type="entry name" value="Beta-grasp_dom_sf"/>
</dbReference>
<dbReference type="SUPFAM" id="SSF54292">
    <property type="entry name" value="2Fe-2S ferredoxin-like"/>
    <property type="match status" value="1"/>
</dbReference>
<keyword evidence="2" id="KW-0479">Metal-binding</keyword>
<dbReference type="PANTHER" id="PTHR23426:SF63">
    <property type="entry name" value="TRANSFER PROTEIN, PUTATIVE-RELATED"/>
    <property type="match status" value="1"/>
</dbReference>
<evidence type="ECO:0000313" key="7">
    <source>
        <dbReference type="EMBL" id="CAD2215815.1"/>
    </source>
</evidence>
<keyword evidence="3" id="KW-0408">Iron</keyword>
<dbReference type="InterPro" id="IPR018298">
    <property type="entry name" value="Adrenodoxin_Fe-S_BS"/>
</dbReference>
<accession>A0A7G2C8P2</accession>